<comment type="caution">
    <text evidence="2">The sequence shown here is derived from an EMBL/GenBank/DDBJ whole genome shotgun (WGS) entry which is preliminary data.</text>
</comment>
<dbReference type="InterPro" id="IPR006311">
    <property type="entry name" value="TAT_signal"/>
</dbReference>
<name>A0ABV3DV38_9ACTN</name>
<organism evidence="2 3">
    <name type="scientific">Streptodolium elevatio</name>
    <dbReference type="NCBI Taxonomy" id="3157996"/>
    <lineage>
        <taxon>Bacteria</taxon>
        <taxon>Bacillati</taxon>
        <taxon>Actinomycetota</taxon>
        <taxon>Actinomycetes</taxon>
        <taxon>Kitasatosporales</taxon>
        <taxon>Streptomycetaceae</taxon>
        <taxon>Streptodolium</taxon>
    </lineage>
</organism>
<dbReference type="RefSeq" id="WP_358363830.1">
    <property type="nucleotide sequence ID" value="NZ_JBEZFP010000188.1"/>
</dbReference>
<feature type="domain" description="Pyrrolo-quinoline quinone repeat" evidence="1">
    <location>
        <begin position="289"/>
        <end position="420"/>
    </location>
</feature>
<accession>A0ABV3DV38</accession>
<dbReference type="SUPFAM" id="SSF50998">
    <property type="entry name" value="Quinoprotein alcohol dehydrogenase-like"/>
    <property type="match status" value="2"/>
</dbReference>
<dbReference type="InterPro" id="IPR002372">
    <property type="entry name" value="PQQ_rpt_dom"/>
</dbReference>
<evidence type="ECO:0000313" key="2">
    <source>
        <dbReference type="EMBL" id="MEU8139620.1"/>
    </source>
</evidence>
<sequence length="434" mass="46495">MQGTPHAGGRPTRLSRRGFLGLAGFAGASALGVSGCGWPNRDTGRPELPTSEVREPVWVRETGTVDALVAGPPGTLLALEFLPSQRLVQLDAATGAELWVRPVGRPYRVWWDRADGVLIPEDTGGRREWLCLDAATGRERWRAPGAGYRFEMLLVADGMLLMQSRGATAADQSGTLLALDAATGRERWRVVLPRSPGRATAGGGFFVTYGLGADLTVIDQATGVVRWTAVTAGLTSPRVRDGVVFGATYETGFIARELATGVPRWEFPAEDPQHVSVAGDLVYAEAGDLVVALDRASGRRLWRIKAGIPGHKWPSQAIHVVDSGTLFTSVGRYDLQGDEAEGESYGGLAAYDAATGHRRWWYDAGGMSTDTVLPTAGVVCMHDGRRGLHAIDVATGRRLWWYDTGSELAEPLVVSADLVAGIAIGRSRLFALRP</sequence>
<reference evidence="2 3" key="1">
    <citation type="submission" date="2024-06" db="EMBL/GenBank/DDBJ databases">
        <title>The Natural Products Discovery Center: Release of the First 8490 Sequenced Strains for Exploring Actinobacteria Biosynthetic Diversity.</title>
        <authorList>
            <person name="Kalkreuter E."/>
            <person name="Kautsar S.A."/>
            <person name="Yang D."/>
            <person name="Bader C.D."/>
            <person name="Teijaro C.N."/>
            <person name="Fluegel L."/>
            <person name="Davis C.M."/>
            <person name="Simpson J.R."/>
            <person name="Lauterbach L."/>
            <person name="Steele A.D."/>
            <person name="Gui C."/>
            <person name="Meng S."/>
            <person name="Li G."/>
            <person name="Viehrig K."/>
            <person name="Ye F."/>
            <person name="Su P."/>
            <person name="Kiefer A.F."/>
            <person name="Nichols A."/>
            <person name="Cepeda A.J."/>
            <person name="Yan W."/>
            <person name="Fan B."/>
            <person name="Jiang Y."/>
            <person name="Adhikari A."/>
            <person name="Zheng C.-J."/>
            <person name="Schuster L."/>
            <person name="Cowan T.M."/>
            <person name="Smanski M.J."/>
            <person name="Chevrette M.G."/>
            <person name="De Carvalho L.P.S."/>
            <person name="Shen B."/>
        </authorList>
    </citation>
    <scope>NUCLEOTIDE SEQUENCE [LARGE SCALE GENOMIC DNA]</scope>
    <source>
        <strain evidence="2 3">NPDC048946</strain>
    </source>
</reference>
<dbReference type="PROSITE" id="PS51318">
    <property type="entry name" value="TAT"/>
    <property type="match status" value="1"/>
</dbReference>
<dbReference type="EMBL" id="JBEZFP010000188">
    <property type="protein sequence ID" value="MEU8139620.1"/>
    <property type="molecule type" value="Genomic_DNA"/>
</dbReference>
<dbReference type="Proteomes" id="UP001551482">
    <property type="component" value="Unassembled WGS sequence"/>
</dbReference>
<gene>
    <name evidence="2" type="ORF">AB0C36_39765</name>
</gene>
<feature type="domain" description="Pyrrolo-quinoline quinone repeat" evidence="1">
    <location>
        <begin position="85"/>
        <end position="286"/>
    </location>
</feature>
<dbReference type="InterPro" id="IPR011047">
    <property type="entry name" value="Quinoprotein_ADH-like_sf"/>
</dbReference>
<proteinExistence type="predicted"/>
<evidence type="ECO:0000313" key="3">
    <source>
        <dbReference type="Proteomes" id="UP001551482"/>
    </source>
</evidence>
<dbReference type="SMART" id="SM00564">
    <property type="entry name" value="PQQ"/>
    <property type="match status" value="6"/>
</dbReference>
<keyword evidence="3" id="KW-1185">Reference proteome</keyword>
<protein>
    <submittedName>
        <fullName evidence="2">PQQ-binding-like beta-propeller repeat protein</fullName>
    </submittedName>
</protein>
<dbReference type="InterPro" id="IPR018391">
    <property type="entry name" value="PQQ_b-propeller_rpt"/>
</dbReference>
<dbReference type="InterPro" id="IPR015943">
    <property type="entry name" value="WD40/YVTN_repeat-like_dom_sf"/>
</dbReference>
<evidence type="ECO:0000259" key="1">
    <source>
        <dbReference type="Pfam" id="PF13360"/>
    </source>
</evidence>
<dbReference type="PANTHER" id="PTHR34512:SF30">
    <property type="entry name" value="OUTER MEMBRANE PROTEIN ASSEMBLY FACTOR BAMB"/>
    <property type="match status" value="1"/>
</dbReference>
<dbReference type="PANTHER" id="PTHR34512">
    <property type="entry name" value="CELL SURFACE PROTEIN"/>
    <property type="match status" value="1"/>
</dbReference>
<dbReference type="Pfam" id="PF13360">
    <property type="entry name" value="PQQ_2"/>
    <property type="match status" value="2"/>
</dbReference>
<dbReference type="Gene3D" id="2.130.10.10">
    <property type="entry name" value="YVTN repeat-like/Quinoprotein amine dehydrogenase"/>
    <property type="match status" value="2"/>
</dbReference>